<dbReference type="RefSeq" id="WP_203172892.1">
    <property type="nucleotide sequence ID" value="NZ_JAEVHM010000001.1"/>
</dbReference>
<reference evidence="2 3" key="1">
    <citation type="submission" date="2021-01" db="EMBL/GenBank/DDBJ databases">
        <title>Draft genome sequence of Micromonospora sp. strain STR1_7.</title>
        <authorList>
            <person name="Karlyshev A."/>
            <person name="Jawad R."/>
        </authorList>
    </citation>
    <scope>NUCLEOTIDE SEQUENCE [LARGE SCALE GENOMIC DNA]</scope>
    <source>
        <strain evidence="2 3">STR1-7</strain>
    </source>
</reference>
<feature type="chain" id="PRO_5046822139" evidence="1">
    <location>
        <begin position="31"/>
        <end position="142"/>
    </location>
</feature>
<organism evidence="2 3">
    <name type="scientific">Micromonospora parastrephiae</name>
    <dbReference type="NCBI Taxonomy" id="2806101"/>
    <lineage>
        <taxon>Bacteria</taxon>
        <taxon>Bacillati</taxon>
        <taxon>Actinomycetota</taxon>
        <taxon>Actinomycetes</taxon>
        <taxon>Micromonosporales</taxon>
        <taxon>Micromonosporaceae</taxon>
        <taxon>Micromonospora</taxon>
    </lineage>
</organism>
<evidence type="ECO:0000313" key="3">
    <source>
        <dbReference type="Proteomes" id="UP000601027"/>
    </source>
</evidence>
<keyword evidence="3" id="KW-1185">Reference proteome</keyword>
<dbReference type="PROSITE" id="PS51257">
    <property type="entry name" value="PROKAR_LIPOPROTEIN"/>
    <property type="match status" value="1"/>
</dbReference>
<feature type="signal peptide" evidence="1">
    <location>
        <begin position="1"/>
        <end position="30"/>
    </location>
</feature>
<gene>
    <name evidence="2" type="ORF">JNW91_00080</name>
</gene>
<evidence type="ECO:0000313" key="2">
    <source>
        <dbReference type="EMBL" id="MBM0230401.1"/>
    </source>
</evidence>
<accession>A0ABS1XMB9</accession>
<sequence>MSRRHGRVHPAAATLSAVVLLAGGCTGEPAAPRPSPVPTPTTALGTVARAEVGDQLTVTASVERVITDGAFVVRDVDLTDGALLVLSTGLTVPAAPQLVTVEGTVIRFSHRDLTGRYHLGPPGPYRAFEGGRALVARELTVW</sequence>
<evidence type="ECO:0000256" key="1">
    <source>
        <dbReference type="SAM" id="SignalP"/>
    </source>
</evidence>
<dbReference type="Proteomes" id="UP000601027">
    <property type="component" value="Unassembled WGS sequence"/>
</dbReference>
<comment type="caution">
    <text evidence="2">The sequence shown here is derived from an EMBL/GenBank/DDBJ whole genome shotgun (WGS) entry which is preliminary data.</text>
</comment>
<proteinExistence type="predicted"/>
<protein>
    <submittedName>
        <fullName evidence="2">Uncharacterized protein</fullName>
    </submittedName>
</protein>
<keyword evidence="1" id="KW-0732">Signal</keyword>
<dbReference type="EMBL" id="JAEVHM010000001">
    <property type="protein sequence ID" value="MBM0230401.1"/>
    <property type="molecule type" value="Genomic_DNA"/>
</dbReference>
<name>A0ABS1XMB9_9ACTN</name>